<dbReference type="AlphaFoldDB" id="X1SE18"/>
<reference evidence="1" key="1">
    <citation type="journal article" date="2014" name="Front. Microbiol.">
        <title>High frequency of phylogenetically diverse reductive dehalogenase-homologous genes in deep subseafloor sedimentary metagenomes.</title>
        <authorList>
            <person name="Kawai M."/>
            <person name="Futagami T."/>
            <person name="Toyoda A."/>
            <person name="Takaki Y."/>
            <person name="Nishi S."/>
            <person name="Hori S."/>
            <person name="Arai W."/>
            <person name="Tsubouchi T."/>
            <person name="Morono Y."/>
            <person name="Uchiyama I."/>
            <person name="Ito T."/>
            <person name="Fujiyama A."/>
            <person name="Inagaki F."/>
            <person name="Takami H."/>
        </authorList>
    </citation>
    <scope>NUCLEOTIDE SEQUENCE</scope>
    <source>
        <strain evidence="1">Expedition CK06-06</strain>
    </source>
</reference>
<comment type="caution">
    <text evidence="1">The sequence shown here is derived from an EMBL/GenBank/DDBJ whole genome shotgun (WGS) entry which is preliminary data.</text>
</comment>
<evidence type="ECO:0000313" key="1">
    <source>
        <dbReference type="EMBL" id="GAI91213.1"/>
    </source>
</evidence>
<dbReference type="InterPro" id="IPR008585">
    <property type="entry name" value="Gamma_PGA_hydro"/>
</dbReference>
<accession>X1SE18</accession>
<feature type="non-terminal residue" evidence="1">
    <location>
        <position position="198"/>
    </location>
</feature>
<sequence length="198" mass="22309">MTEFNLTNECSVPYIDGEISPSFREYGAKRGRIGLFAIHGGGIEIGTEQIVRYCAERTRCSVYVFSGRKKIRNSSLRISSVKFALLNRPFFSNILAYVETIVAVHGHNQNDRNVYIGGRNTELKGKIAGALEKTLPGYRVVKYPHEIPNLMKGDYPNNFVNLSPEGGVQLELPRALREAKKTAGWRRHEWSLLYGDST</sequence>
<protein>
    <recommendedName>
        <fullName evidence="2">Replication protein</fullName>
    </recommendedName>
</protein>
<dbReference type="EMBL" id="BARW01020405">
    <property type="protein sequence ID" value="GAI91213.1"/>
    <property type="molecule type" value="Genomic_DNA"/>
</dbReference>
<organism evidence="1">
    <name type="scientific">marine sediment metagenome</name>
    <dbReference type="NCBI Taxonomy" id="412755"/>
    <lineage>
        <taxon>unclassified sequences</taxon>
        <taxon>metagenomes</taxon>
        <taxon>ecological metagenomes</taxon>
    </lineage>
</organism>
<evidence type="ECO:0008006" key="2">
    <source>
        <dbReference type="Google" id="ProtNLM"/>
    </source>
</evidence>
<dbReference type="InterPro" id="IPR038128">
    <property type="entry name" value="Gamma_PGA_hydro_sf"/>
</dbReference>
<proteinExistence type="predicted"/>
<gene>
    <name evidence="1" type="ORF">S12H4_34483</name>
</gene>
<name>X1SE18_9ZZZZ</name>
<dbReference type="Pfam" id="PF05908">
    <property type="entry name" value="Gamma_PGA_hydro"/>
    <property type="match status" value="1"/>
</dbReference>
<dbReference type="Gene3D" id="3.40.630.100">
    <property type="entry name" value="Poly-gamma-glutamate hydrolase, zinc-binding motif"/>
    <property type="match status" value="1"/>
</dbReference>